<accession>A0A365L0R3</accession>
<name>A0A365L0R3_9BACL</name>
<dbReference type="SUPFAM" id="SSF82784">
    <property type="entry name" value="OsmC-like"/>
    <property type="match status" value="1"/>
</dbReference>
<sequence>MVGTLSGALEARQIPTSPDKVKADVQGTIEAPEGVLKITKIDCHYHVKVPAGKEEAAERALKVFDRGCPVAQTLKGAVEIVHSWEIESY</sequence>
<protein>
    <recommendedName>
        <fullName evidence="3">OsmC family peroxiredoxin</fullName>
    </recommendedName>
</protein>
<dbReference type="Proteomes" id="UP000251002">
    <property type="component" value="Unassembled WGS sequence"/>
</dbReference>
<gene>
    <name evidence="1" type="ORF">DP120_04915</name>
</gene>
<evidence type="ECO:0000313" key="2">
    <source>
        <dbReference type="Proteomes" id="UP000251002"/>
    </source>
</evidence>
<reference evidence="1 2" key="1">
    <citation type="submission" date="2018-06" db="EMBL/GenBank/DDBJ databases">
        <title>The draft genome sequences of strains SCU63 and S1.</title>
        <authorList>
            <person name="Gan L."/>
        </authorList>
    </citation>
    <scope>NUCLEOTIDE SEQUENCE [LARGE SCALE GENOMIC DNA]</scope>
    <source>
        <strain evidence="1 2">SCU63</strain>
    </source>
</reference>
<evidence type="ECO:0008006" key="3">
    <source>
        <dbReference type="Google" id="ProtNLM"/>
    </source>
</evidence>
<organism evidence="1 2">
    <name type="scientific">Planococcus halotolerans</name>
    <dbReference type="NCBI Taxonomy" id="2233542"/>
    <lineage>
        <taxon>Bacteria</taxon>
        <taxon>Bacillati</taxon>
        <taxon>Bacillota</taxon>
        <taxon>Bacilli</taxon>
        <taxon>Bacillales</taxon>
        <taxon>Caryophanaceae</taxon>
        <taxon>Planococcus</taxon>
    </lineage>
</organism>
<dbReference type="Gene3D" id="3.30.300.20">
    <property type="match status" value="1"/>
</dbReference>
<dbReference type="InterPro" id="IPR036102">
    <property type="entry name" value="OsmC/Ohrsf"/>
</dbReference>
<dbReference type="AlphaFoldDB" id="A0A365L0R3"/>
<evidence type="ECO:0000313" key="1">
    <source>
        <dbReference type="EMBL" id="RAZ78962.1"/>
    </source>
</evidence>
<proteinExistence type="predicted"/>
<dbReference type="EMBL" id="QLZR01000002">
    <property type="protein sequence ID" value="RAZ78962.1"/>
    <property type="molecule type" value="Genomic_DNA"/>
</dbReference>
<keyword evidence="2" id="KW-1185">Reference proteome</keyword>
<comment type="caution">
    <text evidence="1">The sequence shown here is derived from an EMBL/GenBank/DDBJ whole genome shotgun (WGS) entry which is preliminary data.</text>
</comment>
<dbReference type="RefSeq" id="WP_112222448.1">
    <property type="nucleotide sequence ID" value="NZ_CP196859.1"/>
</dbReference>
<dbReference type="Pfam" id="PF02566">
    <property type="entry name" value="OsmC"/>
    <property type="match status" value="1"/>
</dbReference>
<dbReference type="InterPro" id="IPR015946">
    <property type="entry name" value="KH_dom-like_a/b"/>
</dbReference>
<dbReference type="InterPro" id="IPR003718">
    <property type="entry name" value="OsmC/Ohr_fam"/>
</dbReference>